<accession>A0A7R9GH51</accession>
<feature type="transmembrane region" description="Helical" evidence="10">
    <location>
        <begin position="83"/>
        <end position="103"/>
    </location>
</feature>
<feature type="region of interest" description="Disordered" evidence="9">
    <location>
        <begin position="1204"/>
        <end position="1229"/>
    </location>
</feature>
<keyword evidence="10" id="KW-0472">Membrane</keyword>
<feature type="domain" description="Glycoside hydrolase family 65 central catalytic" evidence="11">
    <location>
        <begin position="739"/>
        <end position="950"/>
    </location>
</feature>
<dbReference type="Gene3D" id="1.50.10.10">
    <property type="match status" value="1"/>
</dbReference>
<evidence type="ECO:0000256" key="2">
    <source>
        <dbReference type="ARBA" id="ARBA00022801"/>
    </source>
</evidence>
<evidence type="ECO:0000256" key="10">
    <source>
        <dbReference type="SAM" id="Phobius"/>
    </source>
</evidence>
<dbReference type="SUPFAM" id="SSF81665">
    <property type="entry name" value="Calcium ATPase, transmembrane domain M"/>
    <property type="match status" value="1"/>
</dbReference>
<dbReference type="InterPro" id="IPR023298">
    <property type="entry name" value="ATPase_P-typ_TM_dom_sf"/>
</dbReference>
<dbReference type="PANTHER" id="PTHR11051">
    <property type="entry name" value="GLYCOSYL HYDROLASE-RELATED"/>
    <property type="match status" value="1"/>
</dbReference>
<dbReference type="GO" id="GO:0005975">
    <property type="term" value="P:carbohydrate metabolic process"/>
    <property type="evidence" value="ECO:0007669"/>
    <property type="project" value="InterPro"/>
</dbReference>
<comment type="function">
    <text evidence="5">Catalyzes the hydrolysis of glucose from the disaccharide unit linked to hydroxylysine residues of collagen and collagen-like proteins.</text>
</comment>
<evidence type="ECO:0000256" key="3">
    <source>
        <dbReference type="ARBA" id="ARBA00023295"/>
    </source>
</evidence>
<evidence type="ECO:0000313" key="15">
    <source>
        <dbReference type="Proteomes" id="UP000678499"/>
    </source>
</evidence>
<dbReference type="InterPro" id="IPR032630">
    <property type="entry name" value="P_typ_ATPase_c"/>
</dbReference>
<evidence type="ECO:0000256" key="4">
    <source>
        <dbReference type="ARBA" id="ARBA00051415"/>
    </source>
</evidence>
<feature type="domain" description="P-type ATPase C-terminal" evidence="13">
    <location>
        <begin position="76"/>
        <end position="266"/>
    </location>
</feature>
<evidence type="ECO:0000256" key="9">
    <source>
        <dbReference type="SAM" id="MobiDB-lite"/>
    </source>
</evidence>
<feature type="compositionally biased region" description="Polar residues" evidence="9">
    <location>
        <begin position="1154"/>
        <end position="1165"/>
    </location>
</feature>
<keyword evidence="15" id="KW-1185">Reference proteome</keyword>
<keyword evidence="10" id="KW-0812">Transmembrane</keyword>
<dbReference type="EMBL" id="CAJPEX010002147">
    <property type="protein sequence ID" value="CAG0920549.1"/>
    <property type="molecule type" value="Genomic_DNA"/>
</dbReference>
<evidence type="ECO:0000259" key="13">
    <source>
        <dbReference type="Pfam" id="PF16212"/>
    </source>
</evidence>
<dbReference type="Pfam" id="PF03633">
    <property type="entry name" value="Glyco_hydro_65C"/>
    <property type="match status" value="1"/>
</dbReference>
<evidence type="ECO:0000256" key="5">
    <source>
        <dbReference type="ARBA" id="ARBA00053339"/>
    </source>
</evidence>
<dbReference type="AlphaFoldDB" id="A0A7R9GH51"/>
<reference evidence="14" key="1">
    <citation type="submission" date="2020-11" db="EMBL/GenBank/DDBJ databases">
        <authorList>
            <person name="Tran Van P."/>
        </authorList>
    </citation>
    <scope>NUCLEOTIDE SEQUENCE</scope>
</reference>
<feature type="region of interest" description="Disordered" evidence="9">
    <location>
        <begin position="1136"/>
        <end position="1165"/>
    </location>
</feature>
<evidence type="ECO:0000313" key="14">
    <source>
        <dbReference type="EMBL" id="CAD7280397.1"/>
    </source>
</evidence>
<organism evidence="14">
    <name type="scientific">Notodromas monacha</name>
    <dbReference type="NCBI Taxonomy" id="399045"/>
    <lineage>
        <taxon>Eukaryota</taxon>
        <taxon>Metazoa</taxon>
        <taxon>Ecdysozoa</taxon>
        <taxon>Arthropoda</taxon>
        <taxon>Crustacea</taxon>
        <taxon>Oligostraca</taxon>
        <taxon>Ostracoda</taxon>
        <taxon>Podocopa</taxon>
        <taxon>Podocopida</taxon>
        <taxon>Cypridocopina</taxon>
        <taxon>Cypridoidea</taxon>
        <taxon>Cyprididae</taxon>
        <taxon>Notodromas</taxon>
    </lineage>
</organism>
<name>A0A7R9GH51_9CRUS</name>
<feature type="transmembrane region" description="Helical" evidence="10">
    <location>
        <begin position="167"/>
        <end position="190"/>
    </location>
</feature>
<dbReference type="EMBL" id="OA884184">
    <property type="protein sequence ID" value="CAD7280397.1"/>
    <property type="molecule type" value="Genomic_DNA"/>
</dbReference>
<dbReference type="Pfam" id="PF03632">
    <property type="entry name" value="Glyco_hydro_65m"/>
    <property type="match status" value="1"/>
</dbReference>
<evidence type="ECO:0000259" key="12">
    <source>
        <dbReference type="Pfam" id="PF03633"/>
    </source>
</evidence>
<comment type="catalytic activity">
    <reaction evidence="4">
        <text>(5R)-5-O-[alpha-D-glucosyl-(1-&gt;2)-beta-D-galactosyl]-5-hydroxy-L-lysyl-[collagen] + H2O = (5R)-5-O-(beta-D-galactosyl)-5-hydroxy-L-lysyl-[collagen] + D-glucose</text>
        <dbReference type="Rhea" id="RHEA:11068"/>
        <dbReference type="Rhea" id="RHEA-COMP:12753"/>
        <dbReference type="Rhea" id="RHEA-COMP:12754"/>
        <dbReference type="ChEBI" id="CHEBI:4167"/>
        <dbReference type="ChEBI" id="CHEBI:15377"/>
        <dbReference type="ChEBI" id="CHEBI:133443"/>
        <dbReference type="ChEBI" id="CHEBI:133452"/>
        <dbReference type="EC" id="3.2.1.107"/>
    </reaction>
</comment>
<dbReference type="Proteomes" id="UP000678499">
    <property type="component" value="Unassembled WGS sequence"/>
</dbReference>
<dbReference type="FunFam" id="1.50.10.10:FF:000023">
    <property type="entry name" value="Protein-glucosylgalactosylhydroxylysine glucosidase"/>
    <property type="match status" value="1"/>
</dbReference>
<protein>
    <recommendedName>
        <fullName evidence="7">Protein-glucosylgalactosylhydroxylysine glucosidase</fullName>
        <ecNumber evidence="6">3.2.1.107</ecNumber>
    </recommendedName>
    <alternativeName>
        <fullName evidence="8">Acid trehalase-like protein 1</fullName>
    </alternativeName>
</protein>
<dbReference type="InterPro" id="IPR005195">
    <property type="entry name" value="Glyco_hydro_65_M"/>
</dbReference>
<feature type="transmembrane region" description="Helical" evidence="10">
    <location>
        <begin position="232"/>
        <end position="255"/>
    </location>
</feature>
<dbReference type="EC" id="3.2.1.107" evidence="6"/>
<comment type="similarity">
    <text evidence="1">Belongs to the glycosyl hydrolase 65 family.</text>
</comment>
<evidence type="ECO:0000259" key="11">
    <source>
        <dbReference type="Pfam" id="PF03632"/>
    </source>
</evidence>
<dbReference type="PANTHER" id="PTHR11051:SF8">
    <property type="entry name" value="PROTEIN-GLUCOSYLGALACTOSYLHYDROXYLYSINE GLUCOSIDASE"/>
    <property type="match status" value="1"/>
</dbReference>
<feature type="transmembrane region" description="Helical" evidence="10">
    <location>
        <begin position="133"/>
        <end position="155"/>
    </location>
</feature>
<evidence type="ECO:0000256" key="8">
    <source>
        <dbReference type="ARBA" id="ARBA00079982"/>
    </source>
</evidence>
<evidence type="ECO:0000256" key="7">
    <source>
        <dbReference type="ARBA" id="ARBA00071505"/>
    </source>
</evidence>
<dbReference type="InterPro" id="IPR012341">
    <property type="entry name" value="6hp_glycosidase-like_sf"/>
</dbReference>
<keyword evidence="3" id="KW-0326">Glycosidase</keyword>
<dbReference type="Gene3D" id="2.60.420.10">
    <property type="entry name" value="Maltose phosphorylase, domain 3"/>
    <property type="match status" value="1"/>
</dbReference>
<dbReference type="GO" id="GO:0047402">
    <property type="term" value="F:protein-glucosylgalactosylhydroxylysine glucosidase activity"/>
    <property type="evidence" value="ECO:0007669"/>
    <property type="project" value="UniProtKB-EC"/>
</dbReference>
<sequence>MLNYSIREKELNNLGSRNQLQGIRNKSFTFDDDILVPEDNEPGPSSAFALIINGHSLVHALNARMERLFLDVATRSQAVYDPFFISCFNLFYTSMPVLALAVLEQDVNDVYSMRYPKLYTPGLKGLLFNKVEFFKSVLMGVITSAALFFVTWGTYQDALNPEGQVTSDLMLFGSVLATNLVMVVTLQIALDTAHWTIINFLTLAASLLLYFTLTFSYYYIFSSQYLGSLKKAMEAANFWFTLILLMAVLILPIVAKRFYMHDLYPTLSDRVRLKQRQASKTSHQQPQKDFQRVNSAFGRSRRSLRSGYAFSHQEGFGRLITTGKMMRPAANVNGMYTKYYNRVTSGSGAIIGADAPLPPAGPSVLNQRSAPLVTFVTPNSVLPTYGASGQTLSYLELATLLRLCWAQTISSKAKMFPTLRLWFLSISAGVFAENGRFKDISDDPYVFSVKDLPENTRFLPTLGNGHLATVVNTDVIYVNGLYNGARGDSHRAKVASLHRAQVELVGAGELIDITFSLDTRRGVFEEVREYSDCSFTQTQLAHQFYSTSLVNVLKVTSKTDETLDLVLRLETTPQPSETDDLNLFSMTTLPDGTVILCYKTKVVEDPRYQQEGSEICITSDSTIPTGQDVNIQLSPENNTFFVAQYSLYGSNLHQELGLTISDMKLMQPEELMDSHVAAWTERFNNFVISVKGDLEMAKVVQGSIYYLMSSTPSHNEFVASERFFGLSPGSLAYGDRMMDYQGHSFWDTETWMFPAFLLFDPLAAKETLNYRVANLAAARDRALETGYLLARFPWESGFTGSEVTPDCCPDVRDNEQHITADIALAAKQYIDLTQDLEWLTSPQTSTQETGCDLLLDIGNFWLSRVQQLDHPPGSYGILGVMPPDEDHSLVNNSVYTNVAAASALRTAKYAACLCDAETSDGFLESLSEVADNMWVPFDSELGYHPEFDGYEIGEAIKQADAILLGYPLGLEMDSAVRRKDLEIYEAAVRPTGPAMTWSMHAVGWAELGEWDRAETMFNKSYQLYVREPFRIWTEAQDGLGAINFITGMGGFLQAILFGYAGIRIQTDRLYFNPHLPPGVTELELRGVAYRGSRSSITIGSNGIIFQAKELSESKTLFLQQSDMVFIVDDFNLRVGPLGPQQPPAPGRPQGQLPNNNMVPSAQQHQQPGIVNPGGYSGKMVLPGTPPGHSQQFQVLLNPQEEIPVMKPAQRQPEVPKKHLRKSFLPESDL</sequence>
<dbReference type="InterPro" id="IPR008928">
    <property type="entry name" value="6-hairpin_glycosidase_sf"/>
</dbReference>
<dbReference type="InterPro" id="IPR005194">
    <property type="entry name" value="Glyco_hydro_65_C"/>
</dbReference>
<keyword evidence="10" id="KW-1133">Transmembrane helix</keyword>
<proteinExistence type="inferred from homology"/>
<dbReference type="OrthoDB" id="200349at2759"/>
<dbReference type="Pfam" id="PF16212">
    <property type="entry name" value="PhoLip_ATPase_C"/>
    <property type="match status" value="1"/>
</dbReference>
<gene>
    <name evidence="14" type="ORF">NMOB1V02_LOCUS8057</name>
</gene>
<feature type="domain" description="Glycoside hydrolase family 65 C-terminal" evidence="12">
    <location>
        <begin position="1063"/>
        <end position="1109"/>
    </location>
</feature>
<evidence type="ECO:0000256" key="1">
    <source>
        <dbReference type="ARBA" id="ARBA00006768"/>
    </source>
</evidence>
<dbReference type="SUPFAM" id="SSF48208">
    <property type="entry name" value="Six-hairpin glycosidases"/>
    <property type="match status" value="1"/>
</dbReference>
<feature type="transmembrane region" description="Helical" evidence="10">
    <location>
        <begin position="196"/>
        <end position="220"/>
    </location>
</feature>
<evidence type="ECO:0000256" key="6">
    <source>
        <dbReference type="ARBA" id="ARBA00066430"/>
    </source>
</evidence>
<keyword evidence="2" id="KW-0378">Hydrolase</keyword>